<accession>A0A813LRU0</accession>
<comment type="caution">
    <text evidence="3">The sequence shown here is derived from an EMBL/GenBank/DDBJ whole genome shotgun (WGS) entry which is preliminary data.</text>
</comment>
<feature type="transmembrane region" description="Helical" evidence="1">
    <location>
        <begin position="684"/>
        <end position="705"/>
    </location>
</feature>
<dbReference type="InterPro" id="IPR000157">
    <property type="entry name" value="TIR_dom"/>
</dbReference>
<name>A0A813LRU0_POLGL</name>
<keyword evidence="1" id="KW-0472">Membrane</keyword>
<feature type="transmembrane region" description="Helical" evidence="1">
    <location>
        <begin position="428"/>
        <end position="448"/>
    </location>
</feature>
<dbReference type="GO" id="GO:0007165">
    <property type="term" value="P:signal transduction"/>
    <property type="evidence" value="ECO:0007669"/>
    <property type="project" value="InterPro"/>
</dbReference>
<feature type="transmembrane region" description="Helical" evidence="1">
    <location>
        <begin position="320"/>
        <end position="336"/>
    </location>
</feature>
<keyword evidence="1" id="KW-1133">Transmembrane helix</keyword>
<feature type="domain" description="TIR" evidence="2">
    <location>
        <begin position="151"/>
        <end position="238"/>
    </location>
</feature>
<gene>
    <name evidence="3" type="ORF">PGLA2088_LOCUS49733</name>
</gene>
<dbReference type="EMBL" id="CAJNNW010037143">
    <property type="protein sequence ID" value="CAE8739710.1"/>
    <property type="molecule type" value="Genomic_DNA"/>
</dbReference>
<feature type="transmembrane region" description="Helical" evidence="1">
    <location>
        <begin position="468"/>
        <end position="501"/>
    </location>
</feature>
<dbReference type="Proteomes" id="UP000626109">
    <property type="component" value="Unassembled WGS sequence"/>
</dbReference>
<dbReference type="Gene3D" id="3.40.50.10140">
    <property type="entry name" value="Toll/interleukin-1 receptor homology (TIR) domain"/>
    <property type="match status" value="1"/>
</dbReference>
<feature type="transmembrane region" description="Helical" evidence="1">
    <location>
        <begin position="348"/>
        <end position="367"/>
    </location>
</feature>
<feature type="transmembrane region" description="Helical" evidence="1">
    <location>
        <begin position="564"/>
        <end position="583"/>
    </location>
</feature>
<evidence type="ECO:0000313" key="3">
    <source>
        <dbReference type="EMBL" id="CAE8739710.1"/>
    </source>
</evidence>
<dbReference type="SUPFAM" id="SSF52200">
    <property type="entry name" value="Toll/Interleukin receptor TIR domain"/>
    <property type="match status" value="1"/>
</dbReference>
<evidence type="ECO:0000256" key="1">
    <source>
        <dbReference type="SAM" id="Phobius"/>
    </source>
</evidence>
<dbReference type="AlphaFoldDB" id="A0A813LRU0"/>
<proteinExistence type="predicted"/>
<dbReference type="Pfam" id="PF13676">
    <property type="entry name" value="TIR_2"/>
    <property type="match status" value="1"/>
</dbReference>
<organism evidence="3 4">
    <name type="scientific">Polarella glacialis</name>
    <name type="common">Dinoflagellate</name>
    <dbReference type="NCBI Taxonomy" id="89957"/>
    <lineage>
        <taxon>Eukaryota</taxon>
        <taxon>Sar</taxon>
        <taxon>Alveolata</taxon>
        <taxon>Dinophyceae</taxon>
        <taxon>Suessiales</taxon>
        <taxon>Suessiaceae</taxon>
        <taxon>Polarella</taxon>
    </lineage>
</organism>
<evidence type="ECO:0000259" key="2">
    <source>
        <dbReference type="Pfam" id="PF13676"/>
    </source>
</evidence>
<keyword evidence="1" id="KW-0812">Transmembrane</keyword>
<evidence type="ECO:0000313" key="4">
    <source>
        <dbReference type="Proteomes" id="UP000626109"/>
    </source>
</evidence>
<protein>
    <recommendedName>
        <fullName evidence="2">TIR domain-containing protein</fullName>
    </recommendedName>
</protein>
<sequence length="708" mass="79511">MLLPSESIGIEPPSTNVCRSTPMQSPSFSTRVEPPGLRNKQLADLGITEVNLVDKEFADLEFNAVLIAEDKADRTVEDGSVSGLSKVGAVDILSEVGADSSEIDTPNRVTSKVGADFKFSEVGTPTSNVRADSECSEVEDHGQHQHRHWDFFLSHKQSNAQDTVQNLMMILTARLPGVSFWLDVEQDPTEKGMRHGVQNSKDVLIYLTTGLVESKYCQMEMRWALEFEKNIILVMETDERHGKPSIDTLITSCPPDLKQIFAENVIIPWYRDPEFREISVEKIIRARSVKKAGPTVLAESTTKLKVMTRSKSSDSGGGDVFDWTFVYFTVLCGVALPGAGKKTKAWSMAVRIILLTCGCMCLSRVFTTEGPAFWDTGTIVQIVVAHPIIFLFLHVTLTILKSPLIADLLENRIDAPVEAKLLRLKTRIGTCVAALLTVSLSFWGWAAYLPAFFDMYYLESASQQRPATLLLFGLAHGLTWVLILPLFFGSLFASLLMMFVLQELSFMALLTSFNELSPEFTRTGITATVATNSGLNINELDLYHFQVSFIENCKIYKALQWRASIPFVVFWFLEFGLMSWSLWSLSQGFEADPSDPRVDRLRENWFLRVRLSWFLGSSLWFGAGAWIVALTLFGVSYYAWRMEMQAKQILFTHPGLRHSFLAFLAGFDLNFRVLFLHATVRLLPLYVCILIVNTVGFDADAVRLWRAV</sequence>
<dbReference type="InterPro" id="IPR035897">
    <property type="entry name" value="Toll_tir_struct_dom_sf"/>
</dbReference>
<feature type="transmembrane region" description="Helical" evidence="1">
    <location>
        <begin position="619"/>
        <end position="640"/>
    </location>
</feature>
<reference evidence="3" key="1">
    <citation type="submission" date="2021-02" db="EMBL/GenBank/DDBJ databases">
        <authorList>
            <person name="Dougan E. K."/>
            <person name="Rhodes N."/>
            <person name="Thang M."/>
            <person name="Chan C."/>
        </authorList>
    </citation>
    <scope>NUCLEOTIDE SEQUENCE</scope>
</reference>
<feature type="transmembrane region" description="Helical" evidence="1">
    <location>
        <begin position="379"/>
        <end position="400"/>
    </location>
</feature>